<evidence type="ECO:0000313" key="2">
    <source>
        <dbReference type="EMBL" id="BAM42469.1"/>
    </source>
</evidence>
<dbReference type="VEuPathDB" id="PiroplasmaDB:TOT_040000836"/>
<dbReference type="OrthoDB" id="10325906at2759"/>
<name>J7MF66_THEOR</name>
<keyword evidence="1" id="KW-1133">Transmembrane helix</keyword>
<accession>J7MF66</accession>
<keyword evidence="3" id="KW-1185">Reference proteome</keyword>
<organism evidence="2 3">
    <name type="scientific">Theileria orientalis strain Shintoku</name>
    <dbReference type="NCBI Taxonomy" id="869250"/>
    <lineage>
        <taxon>Eukaryota</taxon>
        <taxon>Sar</taxon>
        <taxon>Alveolata</taxon>
        <taxon>Apicomplexa</taxon>
        <taxon>Aconoidasida</taxon>
        <taxon>Piroplasmida</taxon>
        <taxon>Theileriidae</taxon>
        <taxon>Theileria</taxon>
    </lineage>
</organism>
<keyword evidence="1" id="KW-0472">Membrane</keyword>
<proteinExistence type="predicted"/>
<dbReference type="RefSeq" id="XP_009692770.1">
    <property type="nucleotide sequence ID" value="XM_009694475.1"/>
</dbReference>
<dbReference type="KEGG" id="tot:TOT_040000836"/>
<keyword evidence="1" id="KW-0812">Transmembrane</keyword>
<evidence type="ECO:0000313" key="3">
    <source>
        <dbReference type="Proteomes" id="UP000003786"/>
    </source>
</evidence>
<dbReference type="GeneID" id="20716877"/>
<reference evidence="2 3" key="1">
    <citation type="journal article" date="2012" name="MBio">
        <title>Comparative genome analysis of three eukaryotic parasites with differing abilities to transform leukocytes reveals key mediators of Theileria-induced leukocyte transformation.</title>
        <authorList>
            <person name="Hayashida K."/>
            <person name="Hara Y."/>
            <person name="Abe T."/>
            <person name="Yamasaki C."/>
            <person name="Toyoda A."/>
            <person name="Kosuge T."/>
            <person name="Suzuki Y."/>
            <person name="Sato Y."/>
            <person name="Kawashima S."/>
            <person name="Katayama T."/>
            <person name="Wakaguri H."/>
            <person name="Inoue N."/>
            <person name="Homma K."/>
            <person name="Tada-Umezaki M."/>
            <person name="Yagi Y."/>
            <person name="Fujii Y."/>
            <person name="Habara T."/>
            <person name="Kanehisa M."/>
            <person name="Watanabe H."/>
            <person name="Ito K."/>
            <person name="Gojobori T."/>
            <person name="Sugawara H."/>
            <person name="Imanishi T."/>
            <person name="Weir W."/>
            <person name="Gardner M."/>
            <person name="Pain A."/>
            <person name="Shiels B."/>
            <person name="Hattori M."/>
            <person name="Nene V."/>
            <person name="Sugimoto C."/>
        </authorList>
    </citation>
    <scope>NUCLEOTIDE SEQUENCE [LARGE SCALE GENOMIC DNA]</scope>
    <source>
        <strain evidence="2 3">Shintoku</strain>
    </source>
</reference>
<dbReference type="Proteomes" id="UP000003786">
    <property type="component" value="Chromosome 4"/>
</dbReference>
<dbReference type="AlphaFoldDB" id="J7MF66"/>
<dbReference type="EMBL" id="AP011949">
    <property type="protein sequence ID" value="BAM42469.1"/>
    <property type="molecule type" value="Genomic_DNA"/>
</dbReference>
<feature type="transmembrane region" description="Helical" evidence="1">
    <location>
        <begin position="347"/>
        <end position="370"/>
    </location>
</feature>
<sequence length="385" mass="44662">MSDVPIDLDSSELFSNDHYTVSVSTEPYDTLKLFTIVTYRVTYKDDIPFPYEMFLFLYKRPFGSVFTLKTSKVVDTVQVFYNISNTEKPLVVGFYAAYEKKYFSYEQLTEAKLFPFSTTDFIGQDGLLKSLVEENSKHNKKLKLVVSRYTNNVNVNEIRCKFDNFTRVIYIPQQDQTKESLLYLNFMLNLRPNNDITKDRRDKVHNGCYDAVVVYYSARYVNIRVPLVVELIENGKIYYFSRLTDETETYWRQFEIHNLNRQDELVYIIRSTDRLVSIEDKSKYSRFGDGDISDFYVNYPTFISEPPTKHGFKGFQKDIEEAETASSGSGHELVVGAKPKSSPNPAITFFVGMIGLSCGIGAAVLLFKYYRSTEIKMQLRDGRIK</sequence>
<gene>
    <name evidence="2" type="ORF">TOT_040000836</name>
</gene>
<protein>
    <submittedName>
        <fullName evidence="2">Uncharacterized protein</fullName>
    </submittedName>
</protein>
<evidence type="ECO:0000256" key="1">
    <source>
        <dbReference type="SAM" id="Phobius"/>
    </source>
</evidence>